<accession>A0AAN9N344</accession>
<organism evidence="1 2">
    <name type="scientific">Canavalia gladiata</name>
    <name type="common">Sword bean</name>
    <name type="synonym">Dolichos gladiatus</name>
    <dbReference type="NCBI Taxonomy" id="3824"/>
    <lineage>
        <taxon>Eukaryota</taxon>
        <taxon>Viridiplantae</taxon>
        <taxon>Streptophyta</taxon>
        <taxon>Embryophyta</taxon>
        <taxon>Tracheophyta</taxon>
        <taxon>Spermatophyta</taxon>
        <taxon>Magnoliopsida</taxon>
        <taxon>eudicotyledons</taxon>
        <taxon>Gunneridae</taxon>
        <taxon>Pentapetalae</taxon>
        <taxon>rosids</taxon>
        <taxon>fabids</taxon>
        <taxon>Fabales</taxon>
        <taxon>Fabaceae</taxon>
        <taxon>Papilionoideae</taxon>
        <taxon>50 kb inversion clade</taxon>
        <taxon>NPAAA clade</taxon>
        <taxon>indigoferoid/millettioid clade</taxon>
        <taxon>Phaseoleae</taxon>
        <taxon>Canavalia</taxon>
    </lineage>
</organism>
<protein>
    <submittedName>
        <fullName evidence="1">Uncharacterized protein</fullName>
    </submittedName>
</protein>
<gene>
    <name evidence="1" type="ORF">VNO77_05211</name>
</gene>
<keyword evidence="2" id="KW-1185">Reference proteome</keyword>
<dbReference type="Proteomes" id="UP001367508">
    <property type="component" value="Unassembled WGS sequence"/>
</dbReference>
<comment type="caution">
    <text evidence="1">The sequence shown here is derived from an EMBL/GenBank/DDBJ whole genome shotgun (WGS) entry which is preliminary data.</text>
</comment>
<evidence type="ECO:0000313" key="1">
    <source>
        <dbReference type="EMBL" id="KAK7363082.1"/>
    </source>
</evidence>
<name>A0AAN9N344_CANGL</name>
<dbReference type="EMBL" id="JAYMYQ010000001">
    <property type="protein sequence ID" value="KAK7363082.1"/>
    <property type="molecule type" value="Genomic_DNA"/>
</dbReference>
<reference evidence="1 2" key="1">
    <citation type="submission" date="2024-01" db="EMBL/GenBank/DDBJ databases">
        <title>The genomes of 5 underutilized Papilionoideae crops provide insights into root nodulation and disease resistanc.</title>
        <authorList>
            <person name="Jiang F."/>
        </authorList>
    </citation>
    <scope>NUCLEOTIDE SEQUENCE [LARGE SCALE GENOMIC DNA]</scope>
    <source>
        <strain evidence="1">LVBAO_FW01</strain>
        <tissue evidence="1">Leaves</tissue>
    </source>
</reference>
<sequence>MALCHYHIYRSSEEDRNPMPSDWFRFSVSIVYRSSSVHLSNTNYERFRFLNVPTIVCRSFFTQEGKDFLQTHLSTVQYFTSELLENILPPIASWIQGLFKFGNGHGVGKPLDSQPRVFSLCLDIEFELPCDHHEEFMQQVESIPASEDATESPRTEYCTICLGECQWCDGDTS</sequence>
<proteinExistence type="predicted"/>
<dbReference type="AlphaFoldDB" id="A0AAN9N344"/>
<evidence type="ECO:0000313" key="2">
    <source>
        <dbReference type="Proteomes" id="UP001367508"/>
    </source>
</evidence>